<gene>
    <name evidence="10" type="ORF">RirG_036690</name>
</gene>
<evidence type="ECO:0000256" key="5">
    <source>
        <dbReference type="ARBA" id="ARBA00022448"/>
    </source>
</evidence>
<dbReference type="OrthoDB" id="6409159at2759"/>
<dbReference type="GO" id="GO:0032934">
    <property type="term" value="F:sterol binding"/>
    <property type="evidence" value="ECO:0007669"/>
    <property type="project" value="InterPro"/>
</dbReference>
<proteinExistence type="inferred from homology"/>
<evidence type="ECO:0000256" key="1">
    <source>
        <dbReference type="ARBA" id="ARBA00002053"/>
    </source>
</evidence>
<evidence type="ECO:0000259" key="9">
    <source>
        <dbReference type="SMART" id="SM00737"/>
    </source>
</evidence>
<dbReference type="SMR" id="A0A015NA07"/>
<dbReference type="InterPro" id="IPR039670">
    <property type="entry name" value="NPC2-like"/>
</dbReference>
<comment type="similarity">
    <text evidence="2">Belongs to the NPC2 family.</text>
</comment>
<feature type="signal peptide" evidence="8">
    <location>
        <begin position="1"/>
        <end position="18"/>
    </location>
</feature>
<comment type="function">
    <text evidence="1">Catalyzes the intermembrane transfer of phosphatidylglycerol and phosphatidylinositol.</text>
</comment>
<dbReference type="EMBL" id="JEMT01012326">
    <property type="protein sequence ID" value="EXX76048.1"/>
    <property type="molecule type" value="Genomic_DNA"/>
</dbReference>
<dbReference type="SMART" id="SM00737">
    <property type="entry name" value="ML"/>
    <property type="match status" value="1"/>
</dbReference>
<dbReference type="Pfam" id="PF02221">
    <property type="entry name" value="E1_DerP2_DerF2"/>
    <property type="match status" value="1"/>
</dbReference>
<evidence type="ECO:0000256" key="7">
    <source>
        <dbReference type="ARBA" id="ARBA00023055"/>
    </source>
</evidence>
<reference evidence="10 11" key="1">
    <citation type="submission" date="2014-02" db="EMBL/GenBank/DDBJ databases">
        <title>Single nucleus genome sequencing reveals high similarity among nuclei of an endomycorrhizal fungus.</title>
        <authorList>
            <person name="Lin K."/>
            <person name="Geurts R."/>
            <person name="Zhang Z."/>
            <person name="Limpens E."/>
            <person name="Saunders D.G."/>
            <person name="Mu D."/>
            <person name="Pang E."/>
            <person name="Cao H."/>
            <person name="Cha H."/>
            <person name="Lin T."/>
            <person name="Zhou Q."/>
            <person name="Shang Y."/>
            <person name="Li Y."/>
            <person name="Ivanov S."/>
            <person name="Sharma T."/>
            <person name="Velzen R.V."/>
            <person name="Ruijter N.D."/>
            <person name="Aanen D.K."/>
            <person name="Win J."/>
            <person name="Kamoun S."/>
            <person name="Bisseling T."/>
            <person name="Huang S."/>
        </authorList>
    </citation>
    <scope>NUCLEOTIDE SEQUENCE [LARGE SCALE GENOMIC DNA]</scope>
    <source>
        <strain evidence="11">DAOM197198w</strain>
    </source>
</reference>
<dbReference type="InterPro" id="IPR014756">
    <property type="entry name" value="Ig_E-set"/>
</dbReference>
<evidence type="ECO:0000256" key="6">
    <source>
        <dbReference type="ARBA" id="ARBA00022729"/>
    </source>
</evidence>
<protein>
    <recommendedName>
        <fullName evidence="4">Phosphatidylglycerol/phosphatidylinositol transfer protein</fullName>
    </recommendedName>
</protein>
<dbReference type="OMA" id="QTIFPRN"/>
<accession>A0A015NA07</accession>
<dbReference type="Gene3D" id="2.60.40.770">
    <property type="match status" value="1"/>
</dbReference>
<dbReference type="PANTHER" id="PTHR11306:SF0">
    <property type="entry name" value="PHOSPHATIDYLGLYCEROL_PHOSPHATIDYLINOSITOL TRANSFER PROTEIN"/>
    <property type="match status" value="1"/>
</dbReference>
<dbReference type="InterPro" id="IPR033917">
    <property type="entry name" value="ML_PG-PI_TP"/>
</dbReference>
<keyword evidence="11" id="KW-1185">Reference proteome</keyword>
<dbReference type="GO" id="GO:0032366">
    <property type="term" value="P:intracellular sterol transport"/>
    <property type="evidence" value="ECO:0007669"/>
    <property type="project" value="InterPro"/>
</dbReference>
<feature type="domain" description="MD-2-related lipid-recognition" evidence="9">
    <location>
        <begin position="51"/>
        <end position="171"/>
    </location>
</feature>
<evidence type="ECO:0000256" key="2">
    <source>
        <dbReference type="ARBA" id="ARBA00006370"/>
    </source>
</evidence>
<evidence type="ECO:0000256" key="8">
    <source>
        <dbReference type="SAM" id="SignalP"/>
    </source>
</evidence>
<keyword evidence="7" id="KW-0445">Lipid transport</keyword>
<comment type="caution">
    <text evidence="10">The sequence shown here is derived from an EMBL/GenBank/DDBJ whole genome shotgun (WGS) entry which is preliminary data.</text>
</comment>
<dbReference type="SUPFAM" id="SSF81296">
    <property type="entry name" value="E set domains"/>
    <property type="match status" value="1"/>
</dbReference>
<keyword evidence="6 8" id="KW-0732">Signal</keyword>
<evidence type="ECO:0000313" key="10">
    <source>
        <dbReference type="EMBL" id="EXX76048.1"/>
    </source>
</evidence>
<evidence type="ECO:0000313" key="11">
    <source>
        <dbReference type="Proteomes" id="UP000022910"/>
    </source>
</evidence>
<dbReference type="HOGENOM" id="CLU_097982_3_0_1"/>
<evidence type="ECO:0000256" key="3">
    <source>
        <dbReference type="ARBA" id="ARBA00011245"/>
    </source>
</evidence>
<dbReference type="PANTHER" id="PTHR11306">
    <property type="entry name" value="NIEMANN PICK TYPE C2 PROTEIN NPC2-RELATED"/>
    <property type="match status" value="1"/>
</dbReference>
<dbReference type="AlphaFoldDB" id="A0A015NA07"/>
<organism evidence="10 11">
    <name type="scientific">Rhizophagus irregularis (strain DAOM 197198w)</name>
    <name type="common">Glomus intraradices</name>
    <dbReference type="NCBI Taxonomy" id="1432141"/>
    <lineage>
        <taxon>Eukaryota</taxon>
        <taxon>Fungi</taxon>
        <taxon>Fungi incertae sedis</taxon>
        <taxon>Mucoromycota</taxon>
        <taxon>Glomeromycotina</taxon>
        <taxon>Glomeromycetes</taxon>
        <taxon>Glomerales</taxon>
        <taxon>Glomeraceae</taxon>
        <taxon>Rhizophagus</taxon>
    </lineage>
</organism>
<dbReference type="CDD" id="cd00917">
    <property type="entry name" value="PG-PI_TP"/>
    <property type="match status" value="1"/>
</dbReference>
<dbReference type="InterPro" id="IPR003172">
    <property type="entry name" value="ML_dom"/>
</dbReference>
<keyword evidence="5" id="KW-0813">Transport</keyword>
<dbReference type="Proteomes" id="UP000022910">
    <property type="component" value="Unassembled WGS sequence"/>
</dbReference>
<evidence type="ECO:0000256" key="4">
    <source>
        <dbReference type="ARBA" id="ARBA00016056"/>
    </source>
</evidence>
<dbReference type="STRING" id="1432141.A0A015NA07"/>
<sequence length="175" mass="19608">MKKNIFLVCFFLVVFTNAVPLHNGCITTYEDEGQLLLLAKEFPVNTITETISDCSNGNDILRIDYIHLSPDPPLKGRQLKIDAAGYLKEEVGQGSYIDVTVKLGLIKLLQKRFDLCEESQKVNKPCPLEQGDQQLSTTIDLPKEIPPGKYIVDALVYTPDNRRIACLKAVAIFRP</sequence>
<name>A0A015NA07_RHIIW</name>
<feature type="chain" id="PRO_5001475301" description="Phosphatidylglycerol/phosphatidylinositol transfer protein" evidence="8">
    <location>
        <begin position="19"/>
        <end position="175"/>
    </location>
</feature>
<comment type="subunit">
    <text evidence="3">Monomer.</text>
</comment>